<keyword evidence="3 6" id="KW-1133">Transmembrane helix</keyword>
<reference evidence="7 8" key="1">
    <citation type="submission" date="2019-02" db="EMBL/GenBank/DDBJ databases">
        <title>Closed genome of Sporomusa termitida DSM 4440.</title>
        <authorList>
            <person name="Poehlein A."/>
            <person name="Daniel R."/>
        </authorList>
    </citation>
    <scope>NUCLEOTIDE SEQUENCE [LARGE SCALE GENOMIC DNA]</scope>
    <source>
        <strain evidence="7 8">DSM 4440</strain>
    </source>
</reference>
<name>A0A517DYU6_9FIRM</name>
<evidence type="ECO:0000256" key="6">
    <source>
        <dbReference type="SAM" id="Phobius"/>
    </source>
</evidence>
<keyword evidence="4 6" id="KW-0472">Membrane</keyword>
<feature type="transmembrane region" description="Helical" evidence="6">
    <location>
        <begin position="246"/>
        <end position="267"/>
    </location>
</feature>
<dbReference type="RefSeq" id="WP_144351905.1">
    <property type="nucleotide sequence ID" value="NZ_CP036259.1"/>
</dbReference>
<comment type="similarity">
    <text evidence="5">Belongs to the FNT transporter (TC 1.A.16) family.</text>
</comment>
<keyword evidence="2 6" id="KW-0812">Transmembrane</keyword>
<dbReference type="KEGG" id="sted:SPTER_39530"/>
<proteinExistence type="inferred from homology"/>
<dbReference type="InterPro" id="IPR023271">
    <property type="entry name" value="Aquaporin-like"/>
</dbReference>
<evidence type="ECO:0000256" key="5">
    <source>
        <dbReference type="ARBA" id="ARBA00049660"/>
    </source>
</evidence>
<feature type="transmembrane region" description="Helical" evidence="6">
    <location>
        <begin position="158"/>
        <end position="177"/>
    </location>
</feature>
<dbReference type="GO" id="GO:0015499">
    <property type="term" value="F:formate transmembrane transporter activity"/>
    <property type="evidence" value="ECO:0007669"/>
    <property type="project" value="TreeGrafter"/>
</dbReference>
<evidence type="ECO:0000256" key="4">
    <source>
        <dbReference type="ARBA" id="ARBA00023136"/>
    </source>
</evidence>
<feature type="transmembrane region" description="Helical" evidence="6">
    <location>
        <begin position="69"/>
        <end position="96"/>
    </location>
</feature>
<evidence type="ECO:0000256" key="1">
    <source>
        <dbReference type="ARBA" id="ARBA00004141"/>
    </source>
</evidence>
<dbReference type="InterPro" id="IPR024002">
    <property type="entry name" value="For/NO2_transpt_CS"/>
</dbReference>
<dbReference type="Proteomes" id="UP000320776">
    <property type="component" value="Chromosome"/>
</dbReference>
<dbReference type="OrthoDB" id="9786493at2"/>
<feature type="transmembrane region" description="Helical" evidence="6">
    <location>
        <begin position="108"/>
        <end position="126"/>
    </location>
</feature>
<evidence type="ECO:0000256" key="2">
    <source>
        <dbReference type="ARBA" id="ARBA00022692"/>
    </source>
</evidence>
<dbReference type="GO" id="GO:0005886">
    <property type="term" value="C:plasma membrane"/>
    <property type="evidence" value="ECO:0007669"/>
    <property type="project" value="TreeGrafter"/>
</dbReference>
<comment type="subcellular location">
    <subcellularLocation>
        <location evidence="1">Membrane</location>
        <topology evidence="1">Multi-pass membrane protein</topology>
    </subcellularLocation>
</comment>
<keyword evidence="8" id="KW-1185">Reference proteome</keyword>
<dbReference type="Pfam" id="PF01226">
    <property type="entry name" value="Form_Nir_trans"/>
    <property type="match status" value="1"/>
</dbReference>
<dbReference type="Gene3D" id="1.20.1080.10">
    <property type="entry name" value="Glycerol uptake facilitator protein"/>
    <property type="match status" value="1"/>
</dbReference>
<dbReference type="NCBIfam" id="TIGR00790">
    <property type="entry name" value="fnt"/>
    <property type="match status" value="1"/>
</dbReference>
<evidence type="ECO:0000256" key="3">
    <source>
        <dbReference type="ARBA" id="ARBA00022989"/>
    </source>
</evidence>
<evidence type="ECO:0000313" key="8">
    <source>
        <dbReference type="Proteomes" id="UP000320776"/>
    </source>
</evidence>
<feature type="transmembrane region" description="Helical" evidence="6">
    <location>
        <begin position="189"/>
        <end position="211"/>
    </location>
</feature>
<dbReference type="PANTHER" id="PTHR30520:SF6">
    <property type="entry name" value="FORMATE_NITRATE FAMILY TRANSPORTER (EUROFUNG)"/>
    <property type="match status" value="1"/>
</dbReference>
<evidence type="ECO:0000313" key="7">
    <source>
        <dbReference type="EMBL" id="QDR82525.1"/>
    </source>
</evidence>
<feature type="transmembrane region" description="Helical" evidence="6">
    <location>
        <begin position="28"/>
        <end position="49"/>
    </location>
</feature>
<dbReference type="AlphaFoldDB" id="A0A517DYU6"/>
<accession>A0A517DYU6</accession>
<organism evidence="7 8">
    <name type="scientific">Sporomusa termitida</name>
    <dbReference type="NCBI Taxonomy" id="2377"/>
    <lineage>
        <taxon>Bacteria</taxon>
        <taxon>Bacillati</taxon>
        <taxon>Bacillota</taxon>
        <taxon>Negativicutes</taxon>
        <taxon>Selenomonadales</taxon>
        <taxon>Sporomusaceae</taxon>
        <taxon>Sporomusa</taxon>
    </lineage>
</organism>
<gene>
    <name evidence="7" type="primary">focA</name>
    <name evidence="7" type="ORF">SPTER_39530</name>
</gene>
<dbReference type="InterPro" id="IPR000292">
    <property type="entry name" value="For/NO2_transpt"/>
</dbReference>
<dbReference type="PANTHER" id="PTHR30520">
    <property type="entry name" value="FORMATE TRANSPORTER-RELATED"/>
    <property type="match status" value="1"/>
</dbReference>
<protein>
    <submittedName>
        <fullName evidence="7">Putative formate transporter 1</fullName>
    </submittedName>
</protein>
<dbReference type="PROSITE" id="PS01005">
    <property type="entry name" value="FORMATE_NITRITE_TP_1"/>
    <property type="match status" value="1"/>
</dbReference>
<sequence>MNYCTPPEIAQNCMEAQVKRATMSTGKLFILGILAGCFIAFGAEGSTMAAHDLTSLGAGWQRFITGSVFSVGLMYVVICGAELFTGNVLMLTALFAGRISLLAVLRNWTIVLIGNMVGAVLIAWLMHMTGLFKFNNNLLGASAVAIAVTKVNLTWTEVFFRAILCNWLVGLAVWMSFSSKDIISKVATCYIPIMTFVMSGFEHSIANMYYLPAGLFAKTLPAVVEASNLGAKVDTLTIESMVVANWIPAVLGNIVGLGLFVAAFYWYSYLRNPASDAGNCASAPTTAVKK</sequence>
<dbReference type="EMBL" id="CP036259">
    <property type="protein sequence ID" value="QDR82525.1"/>
    <property type="molecule type" value="Genomic_DNA"/>
</dbReference>